<dbReference type="PRINTS" id="PR00081">
    <property type="entry name" value="GDHRDH"/>
</dbReference>
<proteinExistence type="inferred from homology"/>
<dbReference type="PANTHER" id="PTHR43544">
    <property type="entry name" value="SHORT-CHAIN DEHYDROGENASE/REDUCTASE"/>
    <property type="match status" value="1"/>
</dbReference>
<evidence type="ECO:0000313" key="4">
    <source>
        <dbReference type="Proteomes" id="UP000603453"/>
    </source>
</evidence>
<gene>
    <name evidence="3" type="ORF">INT47_008349</name>
</gene>
<accession>A0A8H7RFQ2</accession>
<name>A0A8H7RFQ2_9FUNG</name>
<organism evidence="3 4">
    <name type="scientific">Mucor saturninus</name>
    <dbReference type="NCBI Taxonomy" id="64648"/>
    <lineage>
        <taxon>Eukaryota</taxon>
        <taxon>Fungi</taxon>
        <taxon>Fungi incertae sedis</taxon>
        <taxon>Mucoromycota</taxon>
        <taxon>Mucoromycotina</taxon>
        <taxon>Mucoromycetes</taxon>
        <taxon>Mucorales</taxon>
        <taxon>Mucorineae</taxon>
        <taxon>Mucoraceae</taxon>
        <taxon>Mucor</taxon>
    </lineage>
</organism>
<dbReference type="OrthoDB" id="9876299at2759"/>
<dbReference type="InterPro" id="IPR036291">
    <property type="entry name" value="NAD(P)-bd_dom_sf"/>
</dbReference>
<dbReference type="AlphaFoldDB" id="A0A8H7RFQ2"/>
<dbReference type="GO" id="GO:0016491">
    <property type="term" value="F:oxidoreductase activity"/>
    <property type="evidence" value="ECO:0007669"/>
    <property type="project" value="TreeGrafter"/>
</dbReference>
<evidence type="ECO:0008006" key="5">
    <source>
        <dbReference type="Google" id="ProtNLM"/>
    </source>
</evidence>
<reference evidence="3" key="1">
    <citation type="submission" date="2020-12" db="EMBL/GenBank/DDBJ databases">
        <title>Metabolic potential, ecology and presence of endohyphal bacteria is reflected in genomic diversity of Mucoromycotina.</title>
        <authorList>
            <person name="Muszewska A."/>
            <person name="Okrasinska A."/>
            <person name="Steczkiewicz K."/>
            <person name="Drgas O."/>
            <person name="Orlowska M."/>
            <person name="Perlinska-Lenart U."/>
            <person name="Aleksandrzak-Piekarczyk T."/>
            <person name="Szatraj K."/>
            <person name="Zielenkiewicz U."/>
            <person name="Pilsyk S."/>
            <person name="Malc E."/>
            <person name="Mieczkowski P."/>
            <person name="Kruszewska J.S."/>
            <person name="Biernat P."/>
            <person name="Pawlowska J."/>
        </authorList>
    </citation>
    <scope>NUCLEOTIDE SEQUENCE</scope>
    <source>
        <strain evidence="3">WA0000017839</strain>
    </source>
</reference>
<sequence>MSLTYIVTGASRGLGLEFVTQVAAKGHTVFALARNPSASEGLQKLVDNKKVFAVQLDTTDEKSIKSAVEEVSKLSPQGIDVLINNAGISGSRDGNIRKTDKEDYIHVFTTNVVAVADVTTAFLPLLQQRGTESTKKIVNMTSGLGSIARINTINPTGRGSAYSVSKAALNMLTKMTANQLASENFIVYASHPGWVRTDMGGEDAPYDKKDSIAGMLKIIENLTPEQNGSFISFEGDELPW</sequence>
<dbReference type="EMBL" id="JAEPRD010000015">
    <property type="protein sequence ID" value="KAG2209505.1"/>
    <property type="molecule type" value="Genomic_DNA"/>
</dbReference>
<dbReference type="SUPFAM" id="SSF51735">
    <property type="entry name" value="NAD(P)-binding Rossmann-fold domains"/>
    <property type="match status" value="1"/>
</dbReference>
<dbReference type="PANTHER" id="PTHR43544:SF36">
    <property type="entry name" value="CHAIN OXIDOREDUCTASE (CSGA), PUTATIVE (AFU_ORTHOLOGUE AFUA_4G00910)-RELATED"/>
    <property type="match status" value="1"/>
</dbReference>
<dbReference type="InterPro" id="IPR002347">
    <property type="entry name" value="SDR_fam"/>
</dbReference>
<comment type="similarity">
    <text evidence="1 2">Belongs to the short-chain dehydrogenases/reductases (SDR) family.</text>
</comment>
<dbReference type="Gene3D" id="3.40.50.720">
    <property type="entry name" value="NAD(P)-binding Rossmann-like Domain"/>
    <property type="match status" value="1"/>
</dbReference>
<comment type="caution">
    <text evidence="3">The sequence shown here is derived from an EMBL/GenBank/DDBJ whole genome shotgun (WGS) entry which is preliminary data.</text>
</comment>
<dbReference type="CDD" id="cd05325">
    <property type="entry name" value="carb_red_sniffer_like_SDR_c"/>
    <property type="match status" value="1"/>
</dbReference>
<dbReference type="Pfam" id="PF00106">
    <property type="entry name" value="adh_short"/>
    <property type="match status" value="1"/>
</dbReference>
<dbReference type="InterPro" id="IPR051468">
    <property type="entry name" value="Fungal_SecMetab_SDRs"/>
</dbReference>
<evidence type="ECO:0000256" key="2">
    <source>
        <dbReference type="RuleBase" id="RU000363"/>
    </source>
</evidence>
<dbReference type="Proteomes" id="UP000603453">
    <property type="component" value="Unassembled WGS sequence"/>
</dbReference>
<keyword evidence="4" id="KW-1185">Reference proteome</keyword>
<protein>
    <recommendedName>
        <fullName evidence="5">C-factor</fullName>
    </recommendedName>
</protein>
<evidence type="ECO:0000313" key="3">
    <source>
        <dbReference type="EMBL" id="KAG2209505.1"/>
    </source>
</evidence>
<dbReference type="GO" id="GO:0005737">
    <property type="term" value="C:cytoplasm"/>
    <property type="evidence" value="ECO:0007669"/>
    <property type="project" value="TreeGrafter"/>
</dbReference>
<evidence type="ECO:0000256" key="1">
    <source>
        <dbReference type="ARBA" id="ARBA00006484"/>
    </source>
</evidence>
<dbReference type="PRINTS" id="PR00080">
    <property type="entry name" value="SDRFAMILY"/>
</dbReference>